<keyword evidence="1" id="KW-0347">Helicase</keyword>
<evidence type="ECO:0000256" key="1">
    <source>
        <dbReference type="RuleBase" id="RU363044"/>
    </source>
</evidence>
<dbReference type="InterPro" id="IPR010285">
    <property type="entry name" value="DNA_helicase_pif1-like_DEAD"/>
</dbReference>
<dbReference type="GO" id="GO:0000723">
    <property type="term" value="P:telomere maintenance"/>
    <property type="evidence" value="ECO:0007669"/>
    <property type="project" value="InterPro"/>
</dbReference>
<proteinExistence type="inferred from homology"/>
<keyword evidence="1" id="KW-0234">DNA repair</keyword>
<comment type="caution">
    <text evidence="6">The sequence shown here is derived from an EMBL/GenBank/DDBJ whole genome shotgun (WGS) entry which is preliminary data.</text>
</comment>
<dbReference type="GO" id="GO:0006310">
    <property type="term" value="P:DNA recombination"/>
    <property type="evidence" value="ECO:0007669"/>
    <property type="project" value="UniProtKB-KW"/>
</dbReference>
<feature type="compositionally biased region" description="Basic and acidic residues" evidence="2">
    <location>
        <begin position="1"/>
        <end position="48"/>
    </location>
</feature>
<dbReference type="OrthoDB" id="10036850at2759"/>
<evidence type="ECO:0000313" key="6">
    <source>
        <dbReference type="EMBL" id="CAG7723295.1"/>
    </source>
</evidence>
<dbReference type="Pfam" id="PF20209">
    <property type="entry name" value="DUF6570"/>
    <property type="match status" value="1"/>
</dbReference>
<evidence type="ECO:0000259" key="4">
    <source>
        <dbReference type="Pfam" id="PF14214"/>
    </source>
</evidence>
<keyword evidence="1" id="KW-0227">DNA damage</keyword>
<feature type="domain" description="Helitron helicase-like" evidence="4">
    <location>
        <begin position="425"/>
        <end position="605"/>
    </location>
</feature>
<dbReference type="PANTHER" id="PTHR47642">
    <property type="entry name" value="ATP-DEPENDENT DNA HELICASE"/>
    <property type="match status" value="1"/>
</dbReference>
<gene>
    <name evidence="6" type="ORF">AFUS01_LOCUS12391</name>
</gene>
<dbReference type="EC" id="5.6.2.3" evidence="1"/>
<dbReference type="Proteomes" id="UP000708208">
    <property type="component" value="Unassembled WGS sequence"/>
</dbReference>
<dbReference type="InterPro" id="IPR025476">
    <property type="entry name" value="Helitron_helicase-like"/>
</dbReference>
<feature type="region of interest" description="Disordered" evidence="2">
    <location>
        <begin position="1"/>
        <end position="102"/>
    </location>
</feature>
<accession>A0A8J2KAA6</accession>
<dbReference type="PANTHER" id="PTHR47642:SF5">
    <property type="entry name" value="ATP-DEPENDENT DNA HELICASE"/>
    <property type="match status" value="1"/>
</dbReference>
<evidence type="ECO:0000259" key="3">
    <source>
        <dbReference type="Pfam" id="PF05970"/>
    </source>
</evidence>
<evidence type="ECO:0000259" key="5">
    <source>
        <dbReference type="Pfam" id="PF20209"/>
    </source>
</evidence>
<keyword evidence="1" id="KW-0233">DNA recombination</keyword>
<keyword evidence="1" id="KW-0378">Hydrolase</keyword>
<dbReference type="GO" id="GO:0043139">
    <property type="term" value="F:5'-3' DNA helicase activity"/>
    <property type="evidence" value="ECO:0007669"/>
    <property type="project" value="UniProtKB-EC"/>
</dbReference>
<protein>
    <recommendedName>
        <fullName evidence="1">ATP-dependent DNA helicase</fullName>
        <ecNumber evidence="1">5.6.2.3</ecNumber>
    </recommendedName>
</protein>
<feature type="compositionally biased region" description="Basic and acidic residues" evidence="2">
    <location>
        <begin position="55"/>
        <end position="87"/>
    </location>
</feature>
<reference evidence="6" key="1">
    <citation type="submission" date="2021-06" db="EMBL/GenBank/DDBJ databases">
        <authorList>
            <person name="Hodson N. C."/>
            <person name="Mongue J. A."/>
            <person name="Jaron S. K."/>
        </authorList>
    </citation>
    <scope>NUCLEOTIDE SEQUENCE</scope>
</reference>
<dbReference type="Pfam" id="PF14214">
    <property type="entry name" value="Helitron_like_N"/>
    <property type="match status" value="1"/>
</dbReference>
<evidence type="ECO:0000313" key="7">
    <source>
        <dbReference type="Proteomes" id="UP000708208"/>
    </source>
</evidence>
<evidence type="ECO:0000256" key="2">
    <source>
        <dbReference type="SAM" id="MobiDB-lite"/>
    </source>
</evidence>
<feature type="domain" description="DNA helicase Pif1-like DEAD-box helicase" evidence="3">
    <location>
        <begin position="1116"/>
        <end position="1317"/>
    </location>
</feature>
<dbReference type="InterPro" id="IPR046700">
    <property type="entry name" value="DUF6570"/>
</dbReference>
<sequence length="1319" mass="153312">MPNKDRVRRERNRDYKDKLRSPTKKEEEVDKTLKRLKRHDPIQKKMQGERNAQCQKKEDQIQRKEQEQARNTVQHRETRSNPKRRTELAQMNSRSRKRARTNPDFLDHERALSSAAKRVTKNCRTFEMQIFSKEKLIEECGNEFIQKINSIESDVLRKTCLTSVKKKQIPKLAVFNGFKFPIIPEVLNNLTPLEERLCALRIPFMQIRSLGVGRQIGLKGNIVNIVNPINDIAKVLPRRFSETCTTQLKFMRNIRNEHPYMYETIRPLKVYNACKYLSTRPAYEEENFELVHEWQDRTAEDVENFIVPENPGNDVTMESVDLNLANPSTSESNEGCSDDEDEVNPGSEETLLQAEDINEGVKYAPGQNQVPLSLLRDKNAEILSFPKIYCGELRILNANNKYTFADIAKSEIRRFDRRACDPPHLLYVYKILQMQRIFSSVSTQLRMKKLGKVTAANVSQEEFVNNMIQHDEAFQILRGIRSAPQFWESQKKDLMAMLRTLGIPTFFISMSAAEIQWNPLIVHLIKLLENLNITELEGEQMSWEKKAELIRNDPVTCSRYFDYRFRTFFNVLLKPGMIFNQYELLDFYWRVEFQHRGSPHIHMLIFLKNSPKLDDEDPSSYQRCEEFIHQFITCENDEDLARYQIHHHTHSCRRFRRTKERKAARPRNRRCKLNSNETCRFNYPIPPMRSCKILKPHEDLDNQTTIELKNKLKIIKSSLEDIRINRSNITFDEFLREQNLSDEEYIDIVRVGINRSTVFLARTPTEAFINSYNKRMTTAWRANLDIQFVCDGYACAKYIAQYINKSNTGISKLLRQALKEIKNGNLILKDKLQKMGSCFVNGMEVCCQEAAYAVLSMPVCNSSRETVFIQTGEPSQRVFLLKPENQIANLDPDSTDIIVPGLLNHYANRPEELRNVCLAVFASEYEYSKSKKNRLPEMTETDKNEAENSCSTKLLPLKNNSGYVRKRTTGKFIRYRRYSALLDKPNYFREMCMLFFPWASEKNDLLDKDCEAVYMENTNFIEEMRKQFDPFTNYDVYVEAQNLADAEEEENEVNEANLSTSIDAEFRSFFDSNTDVNMFDISPQNTSGKRNDLNVQRFTPQNLIPNHEFIESVRTLNIKQRQYFQHIMRNIRYKKRGICEFVSGGAGVGKSHLINCIVQAVLRYYLSIPGVDAALTPILLCSPTGRAAFLINGQTNHSLFMFPLNQSSISALDASTRNTLYTQFREVVLVIMDEVSMCGSRQLGWIDQRLRDVFGSQSTDSFALINVVLFGDLHQLPPIGSKVVFESPGNGLSFLAGPVLWQKFKFFELTEIMRQKGEV</sequence>
<keyword evidence="1" id="KW-0547">Nucleotide-binding</keyword>
<keyword evidence="1" id="KW-0067">ATP-binding</keyword>
<dbReference type="EMBL" id="CAJVCH010097664">
    <property type="protein sequence ID" value="CAG7723295.1"/>
    <property type="molecule type" value="Genomic_DNA"/>
</dbReference>
<comment type="cofactor">
    <cofactor evidence="1">
        <name>Mg(2+)</name>
        <dbReference type="ChEBI" id="CHEBI:18420"/>
    </cofactor>
</comment>
<comment type="catalytic activity">
    <reaction evidence="1">
        <text>ATP + H2O = ADP + phosphate + H(+)</text>
        <dbReference type="Rhea" id="RHEA:13065"/>
        <dbReference type="ChEBI" id="CHEBI:15377"/>
        <dbReference type="ChEBI" id="CHEBI:15378"/>
        <dbReference type="ChEBI" id="CHEBI:30616"/>
        <dbReference type="ChEBI" id="CHEBI:43474"/>
        <dbReference type="ChEBI" id="CHEBI:456216"/>
        <dbReference type="EC" id="5.6.2.3"/>
    </reaction>
</comment>
<dbReference type="GO" id="GO:0005524">
    <property type="term" value="F:ATP binding"/>
    <property type="evidence" value="ECO:0007669"/>
    <property type="project" value="UniProtKB-KW"/>
</dbReference>
<dbReference type="GO" id="GO:0006281">
    <property type="term" value="P:DNA repair"/>
    <property type="evidence" value="ECO:0007669"/>
    <property type="project" value="UniProtKB-KW"/>
</dbReference>
<dbReference type="GO" id="GO:0016787">
    <property type="term" value="F:hydrolase activity"/>
    <property type="evidence" value="ECO:0007669"/>
    <property type="project" value="UniProtKB-KW"/>
</dbReference>
<name>A0A8J2KAA6_9HEXA</name>
<keyword evidence="7" id="KW-1185">Reference proteome</keyword>
<organism evidence="6 7">
    <name type="scientific">Allacma fusca</name>
    <dbReference type="NCBI Taxonomy" id="39272"/>
    <lineage>
        <taxon>Eukaryota</taxon>
        <taxon>Metazoa</taxon>
        <taxon>Ecdysozoa</taxon>
        <taxon>Arthropoda</taxon>
        <taxon>Hexapoda</taxon>
        <taxon>Collembola</taxon>
        <taxon>Symphypleona</taxon>
        <taxon>Sminthuridae</taxon>
        <taxon>Allacma</taxon>
    </lineage>
</organism>
<feature type="domain" description="DUF6570" evidence="5">
    <location>
        <begin position="166"/>
        <end position="288"/>
    </location>
</feature>
<dbReference type="Pfam" id="PF05970">
    <property type="entry name" value="PIF1"/>
    <property type="match status" value="1"/>
</dbReference>
<feature type="compositionally biased region" description="Polar residues" evidence="2">
    <location>
        <begin position="326"/>
        <end position="335"/>
    </location>
</feature>
<comment type="similarity">
    <text evidence="1">Belongs to the helicase family.</text>
</comment>
<dbReference type="InterPro" id="IPR051055">
    <property type="entry name" value="PIF1_helicase"/>
</dbReference>
<feature type="region of interest" description="Disordered" evidence="2">
    <location>
        <begin position="326"/>
        <end position="345"/>
    </location>
</feature>